<dbReference type="InterPro" id="IPR003692">
    <property type="entry name" value="Hydantoinase_B"/>
</dbReference>
<evidence type="ECO:0000313" key="7">
    <source>
        <dbReference type="EMBL" id="AFZ51473.1"/>
    </source>
</evidence>
<dbReference type="STRING" id="13035.Dacsa_2920"/>
<sequence length="1449" mass="155622">MLEQWQFWIDRGGTFTDIVAKGEDGTILTHKLLSENPDHYQDAAIQGIRDILGLTSDQPLPSDKIQAVKMGTTVATNALLEHKGERVVLLISKGFRDALRIGYQNRPDIFAREIILPEMVYESVIEVEERIDANGEIITPLNVEQVKQDLKTAYDQGIRSCAIVLMHGYRYSHHENQIADIAKQLNFTQISVSHQVAPLMKLVSRGDTTVVDAYLSPILRRYVEQVANQLNLSEDNATQLLFMQSNGGLVDAKLFQGKDSILSGPAGGIVGAVKTSQIAGYDQIISFDMGGTSTDVAHYAGEYERNLETEIAGVRLKTPMMAIHTVAAGGGSIVEFDGLRYRVGPASAGAYPGPAAYGNGGPLTITDCNVKVGKLQPQFFPHVFGKNQDEPLNVEAVEAKFQELTAKIRDNRPPEAVASGFLAIAVEKMANAIKKISLEKGYDVSQYTLCCFGGAGGQHACLIADALGMKRVLIHPYAGVLSAYGIGLADIRVLREQTVEAELTSDLDLDSIFSPLIASAQQELSQQVPQSWGDLAPPTPQSWGEKQQQVSPPDLGDLGGASHQAPPTPQSWGEKNQQATPPDLGDLGGASHQAPPTPQSWGEKQQQVSPPDLGDLGGVSSHSSPPDLGNLGGVSHQAPPTPQSWGEKQQQVSPPDLGDLGGVSSHSSPPDLGDLGGVSHQAPPPPQSWGEKQQQVSPPDLGDLGGASSHSSPPDLGDLGGASHQAPPTPQPWGEKNQQATPPDLGDLGGASHQAPPTPQPWGEKNQQATPPDLGDLGGVSIQQKVHLKYEGTDSPLLVNYDSGEAMAQEFQTLHQQRYGFVMEGKPLVVDAVSVELIYQTETLTEKTISRQQETPPQPITTVSVYLGDKWRDTPVYQREELQPQDIISSPAIIIEPTGTNIIELGWEATVNNHGHLILTKQAEAESLTVQPTATEKPDPVLLEIFNNLFRSIAEQMGTTLQNTSYSVNIKERLDFSCAIFDQNGQLVANAPHIPVHLGSMSESVGSLIKAQQGNLKRGDVYVLNNPYNGGTHLPDVTVITPVFVDNSSSPLFYVASRGHHADIGGITPGSMPPHSTSIEEEGVLLDNFLLVEEGEFRERSLLEKLTTGKYPVRNVTQNIADLQAQIAANEKGVQELLRMVEQFSLETVQAYMFHVQNNAETAVKKVIERLQEGSYRTELDTGGHIQVKISRPSSGGEGCAKVDFTGTSPQQESNFNAPAAVCKAAVLYVFRTLVDDNIPLNAGCLNPIDIIIPEGCLLNPIPPAAVVAGNVETSQLVVDALYGALGVMAASQGTMNNFTFGNDRYQYYETICGGAGAGNGFNGADAVQTHMTNSRLTDPEVLEWRFPVLVEQFSIRENSGGNGRHRGGNGVIRRIKFLEAMTAGILSGRRQFAPFGLAGGESGKMGRNAVERKDGTVEVLESTATVEMEGGDVFIIETPGGGGYGTLS</sequence>
<reference evidence="7" key="1">
    <citation type="submission" date="2012-04" db="EMBL/GenBank/DDBJ databases">
        <title>Finished genome of Dactylococcopsis salina PCC 8305.</title>
        <authorList>
            <consortium name="US DOE Joint Genome Institute"/>
            <person name="Gugger M."/>
            <person name="Coursin T."/>
            <person name="Rippka R."/>
            <person name="Tandeau De Marsac N."/>
            <person name="Huntemann M."/>
            <person name="Wei C.-L."/>
            <person name="Han J."/>
            <person name="Detter J.C."/>
            <person name="Han C."/>
            <person name="Tapia R."/>
            <person name="Daligault H."/>
            <person name="Chen A."/>
            <person name="Krypides N."/>
            <person name="Mavromatis K."/>
            <person name="Markowitz V."/>
            <person name="Szeto E."/>
            <person name="Ivanova N."/>
            <person name="Ovchinnikova G."/>
            <person name="Pagani I."/>
            <person name="Pati A."/>
            <person name="Goodwin L."/>
            <person name="Peters L."/>
            <person name="Pitluck S."/>
            <person name="Woyke T."/>
            <person name="Kerfeld C."/>
        </authorList>
    </citation>
    <scope>NUCLEOTIDE SEQUENCE [LARGE SCALE GENOMIC DNA]</scope>
    <source>
        <strain evidence="7">PCC 8305</strain>
    </source>
</reference>
<dbReference type="PANTHER" id="PTHR11365">
    <property type="entry name" value="5-OXOPROLINASE RELATED"/>
    <property type="match status" value="1"/>
</dbReference>
<dbReference type="EMBL" id="CP003944">
    <property type="protein sequence ID" value="AFZ51473.1"/>
    <property type="molecule type" value="Genomic_DNA"/>
</dbReference>
<comment type="similarity">
    <text evidence="1">Belongs to the oxoprolinase family.</text>
</comment>
<feature type="domain" description="Hydantoinase B/oxoprolinase" evidence="4">
    <location>
        <begin position="939"/>
        <end position="1447"/>
    </location>
</feature>
<feature type="compositionally biased region" description="Polar residues" evidence="2">
    <location>
        <begin position="541"/>
        <end position="551"/>
    </location>
</feature>
<evidence type="ECO:0000313" key="8">
    <source>
        <dbReference type="Proteomes" id="UP000010482"/>
    </source>
</evidence>
<dbReference type="PANTHER" id="PTHR11365:SF23">
    <property type="entry name" value="HYPOTHETICAL 5-OXOPROLINASE (EUROFUNG)-RELATED"/>
    <property type="match status" value="1"/>
</dbReference>
<dbReference type="Pfam" id="PF19278">
    <property type="entry name" value="Hydant_A_C"/>
    <property type="match status" value="1"/>
</dbReference>
<dbReference type="PATRIC" id="fig|13035.3.peg.3329"/>
<dbReference type="GO" id="GO:0017168">
    <property type="term" value="F:5-oxoprolinase (ATP-hydrolyzing) activity"/>
    <property type="evidence" value="ECO:0007669"/>
    <property type="project" value="TreeGrafter"/>
</dbReference>
<dbReference type="GO" id="GO:0006749">
    <property type="term" value="P:glutathione metabolic process"/>
    <property type="evidence" value="ECO:0007669"/>
    <property type="project" value="TreeGrafter"/>
</dbReference>
<dbReference type="HOGENOM" id="CLU_002157_0_0_3"/>
<dbReference type="Pfam" id="PF01968">
    <property type="entry name" value="Hydantoinase_A"/>
    <property type="match status" value="1"/>
</dbReference>
<dbReference type="GO" id="GO:0005829">
    <property type="term" value="C:cytosol"/>
    <property type="evidence" value="ECO:0007669"/>
    <property type="project" value="TreeGrafter"/>
</dbReference>
<evidence type="ECO:0000259" key="4">
    <source>
        <dbReference type="Pfam" id="PF02538"/>
    </source>
</evidence>
<evidence type="ECO:0000256" key="1">
    <source>
        <dbReference type="ARBA" id="ARBA00010403"/>
    </source>
</evidence>
<feature type="compositionally biased region" description="Polar residues" evidence="2">
    <location>
        <begin position="599"/>
        <end position="609"/>
    </location>
</feature>
<dbReference type="eggNOG" id="COG0146">
    <property type="taxonomic scope" value="Bacteria"/>
</dbReference>
<accession>K9YZB9</accession>
<dbReference type="InterPro" id="IPR008040">
    <property type="entry name" value="Hydant_A_N"/>
</dbReference>
<dbReference type="Proteomes" id="UP000010482">
    <property type="component" value="Chromosome"/>
</dbReference>
<protein>
    <submittedName>
        <fullName evidence="7">N-methylhydantoinase B/acetone carboxylase, alpha subunit</fullName>
    </submittedName>
</protein>
<dbReference type="Pfam" id="PF05378">
    <property type="entry name" value="Hydant_A_N"/>
    <property type="match status" value="1"/>
</dbReference>
<organism evidence="7 8">
    <name type="scientific">Dactylococcopsis salina (strain PCC 8305)</name>
    <name type="common">Myxobactron salinum</name>
    <dbReference type="NCBI Taxonomy" id="13035"/>
    <lineage>
        <taxon>Bacteria</taxon>
        <taxon>Bacillati</taxon>
        <taxon>Cyanobacteriota</taxon>
        <taxon>Cyanophyceae</taxon>
        <taxon>Nodosilineales</taxon>
        <taxon>Cymatolegaceae</taxon>
        <taxon>Dactylococcopsis</taxon>
    </lineage>
</organism>
<feature type="domain" description="Acetophenone carboxylase-like C-terminal" evidence="6">
    <location>
        <begin position="855"/>
        <end position="916"/>
    </location>
</feature>
<dbReference type="InterPro" id="IPR049517">
    <property type="entry name" value="ACX-like_C"/>
</dbReference>
<dbReference type="eggNOG" id="COG0145">
    <property type="taxonomic scope" value="Bacteria"/>
</dbReference>
<feature type="compositionally biased region" description="Polar residues" evidence="2">
    <location>
        <begin position="570"/>
        <end position="580"/>
    </location>
</feature>
<keyword evidence="8" id="KW-1185">Reference proteome</keyword>
<dbReference type="KEGG" id="dsl:Dacsa_2920"/>
<dbReference type="InterPro" id="IPR045079">
    <property type="entry name" value="Oxoprolinase-like"/>
</dbReference>
<proteinExistence type="inferred from homology"/>
<name>K9YZB9_DACS8</name>
<feature type="region of interest" description="Disordered" evidence="2">
    <location>
        <begin position="527"/>
        <end position="779"/>
    </location>
</feature>
<dbReference type="RefSeq" id="WP_015230453.1">
    <property type="nucleotide sequence ID" value="NC_019780.1"/>
</dbReference>
<evidence type="ECO:0000259" key="6">
    <source>
        <dbReference type="Pfam" id="PF19278"/>
    </source>
</evidence>
<gene>
    <name evidence="7" type="ORF">Dacsa_2920</name>
</gene>
<dbReference type="Pfam" id="PF02538">
    <property type="entry name" value="Hydantoinase_B"/>
    <property type="match status" value="1"/>
</dbReference>
<evidence type="ECO:0000259" key="3">
    <source>
        <dbReference type="Pfam" id="PF01968"/>
    </source>
</evidence>
<feature type="compositionally biased region" description="Polar residues" evidence="2">
    <location>
        <begin position="643"/>
        <end position="653"/>
    </location>
</feature>
<evidence type="ECO:0000256" key="2">
    <source>
        <dbReference type="SAM" id="MobiDB-lite"/>
    </source>
</evidence>
<feature type="domain" description="Hydantoinase A/oxoprolinase" evidence="3">
    <location>
        <begin position="205"/>
        <end position="492"/>
    </location>
</feature>
<evidence type="ECO:0000259" key="5">
    <source>
        <dbReference type="Pfam" id="PF05378"/>
    </source>
</evidence>
<feature type="domain" description="Hydantoinase/oxoprolinase N-terminal" evidence="5">
    <location>
        <begin position="7"/>
        <end position="184"/>
    </location>
</feature>
<dbReference type="InterPro" id="IPR002821">
    <property type="entry name" value="Hydantoinase_A"/>
</dbReference>